<feature type="region of interest" description="Disordered" evidence="4">
    <location>
        <begin position="45"/>
        <end position="68"/>
    </location>
</feature>
<evidence type="ECO:0000313" key="6">
    <source>
        <dbReference type="EMBL" id="CAG8454599.1"/>
    </source>
</evidence>
<gene>
    <name evidence="6" type="ORF">PBRASI_LOCUS236</name>
</gene>
<keyword evidence="1 3" id="KW-0238">DNA-binding</keyword>
<dbReference type="Proteomes" id="UP000789739">
    <property type="component" value="Unassembled WGS sequence"/>
</dbReference>
<dbReference type="PANTHER" id="PTHR10270">
    <property type="entry name" value="SOX TRANSCRIPTION FACTOR"/>
    <property type="match status" value="1"/>
</dbReference>
<dbReference type="Gene3D" id="1.10.30.10">
    <property type="entry name" value="High mobility group box domain"/>
    <property type="match status" value="1"/>
</dbReference>
<dbReference type="GO" id="GO:0000978">
    <property type="term" value="F:RNA polymerase II cis-regulatory region sequence-specific DNA binding"/>
    <property type="evidence" value="ECO:0007669"/>
    <property type="project" value="TreeGrafter"/>
</dbReference>
<protein>
    <submittedName>
        <fullName evidence="6">9619_t:CDS:1</fullName>
    </submittedName>
</protein>
<reference evidence="6" key="1">
    <citation type="submission" date="2021-06" db="EMBL/GenBank/DDBJ databases">
        <authorList>
            <person name="Kallberg Y."/>
            <person name="Tangrot J."/>
            <person name="Rosling A."/>
        </authorList>
    </citation>
    <scope>NUCLEOTIDE SEQUENCE</scope>
    <source>
        <strain evidence="6">BR232B</strain>
    </source>
</reference>
<evidence type="ECO:0000313" key="7">
    <source>
        <dbReference type="Proteomes" id="UP000789739"/>
    </source>
</evidence>
<dbReference type="SMART" id="SM00398">
    <property type="entry name" value="HMG"/>
    <property type="match status" value="1"/>
</dbReference>
<dbReference type="OrthoDB" id="6247875at2759"/>
<accession>A0A9N8VGQ3</accession>
<sequence length="287" mass="32815">MPKQGRKRLPPSTAPGEFCTYLDIRLTKTEKNLLQNPPFIHTLPLERLLDPTPSPRSRRRANSSKAPRPQNAFILYRRDFVERVARTSQKMSLNNISRQASESWNNESVEVRHYFIVLADLCKKRHAERFPGYKYSPRQKKDKDERDNVVSSQIAHEAQFQFIPALQNSPSPSLTYESPSSMSLSPNTSEVSSPLLHTVNPCMYVENGPMVYNPSCISYETLLFCDMGLAPTPDSYSMGQSHDPSYNIMEYMPEFSAQQAPNVESWANDSINTNACEDINENDYFIF</sequence>
<evidence type="ECO:0000259" key="5">
    <source>
        <dbReference type="PROSITE" id="PS50118"/>
    </source>
</evidence>
<feature type="DNA-binding region" description="HMG box" evidence="3">
    <location>
        <begin position="66"/>
        <end position="134"/>
    </location>
</feature>
<dbReference type="PANTHER" id="PTHR10270:SF161">
    <property type="entry name" value="SEX-DETERMINING REGION Y PROTEIN"/>
    <property type="match status" value="1"/>
</dbReference>
<proteinExistence type="predicted"/>
<dbReference type="GO" id="GO:0005634">
    <property type="term" value="C:nucleus"/>
    <property type="evidence" value="ECO:0007669"/>
    <property type="project" value="UniProtKB-UniRule"/>
</dbReference>
<feature type="domain" description="HMG box" evidence="5">
    <location>
        <begin position="66"/>
        <end position="134"/>
    </location>
</feature>
<evidence type="ECO:0000256" key="4">
    <source>
        <dbReference type="SAM" id="MobiDB-lite"/>
    </source>
</evidence>
<dbReference type="PROSITE" id="PS50118">
    <property type="entry name" value="HMG_BOX_2"/>
    <property type="match status" value="1"/>
</dbReference>
<evidence type="ECO:0000256" key="2">
    <source>
        <dbReference type="ARBA" id="ARBA00023163"/>
    </source>
</evidence>
<evidence type="ECO:0000256" key="1">
    <source>
        <dbReference type="ARBA" id="ARBA00023125"/>
    </source>
</evidence>
<organism evidence="6 7">
    <name type="scientific">Paraglomus brasilianum</name>
    <dbReference type="NCBI Taxonomy" id="144538"/>
    <lineage>
        <taxon>Eukaryota</taxon>
        <taxon>Fungi</taxon>
        <taxon>Fungi incertae sedis</taxon>
        <taxon>Mucoromycota</taxon>
        <taxon>Glomeromycotina</taxon>
        <taxon>Glomeromycetes</taxon>
        <taxon>Paraglomerales</taxon>
        <taxon>Paraglomeraceae</taxon>
        <taxon>Paraglomus</taxon>
    </lineage>
</organism>
<keyword evidence="2" id="KW-0804">Transcription</keyword>
<dbReference type="InterPro" id="IPR009071">
    <property type="entry name" value="HMG_box_dom"/>
</dbReference>
<dbReference type="EMBL" id="CAJVPI010000010">
    <property type="protein sequence ID" value="CAG8454599.1"/>
    <property type="molecule type" value="Genomic_DNA"/>
</dbReference>
<dbReference type="GO" id="GO:0030154">
    <property type="term" value="P:cell differentiation"/>
    <property type="evidence" value="ECO:0007669"/>
    <property type="project" value="TreeGrafter"/>
</dbReference>
<dbReference type="Pfam" id="PF00505">
    <property type="entry name" value="HMG_box"/>
    <property type="match status" value="1"/>
</dbReference>
<evidence type="ECO:0000256" key="3">
    <source>
        <dbReference type="PROSITE-ProRule" id="PRU00267"/>
    </source>
</evidence>
<dbReference type="InterPro" id="IPR036910">
    <property type="entry name" value="HMG_box_dom_sf"/>
</dbReference>
<comment type="caution">
    <text evidence="6">The sequence shown here is derived from an EMBL/GenBank/DDBJ whole genome shotgun (WGS) entry which is preliminary data.</text>
</comment>
<name>A0A9N8VGQ3_9GLOM</name>
<dbReference type="AlphaFoldDB" id="A0A9N8VGQ3"/>
<keyword evidence="3" id="KW-0539">Nucleus</keyword>
<dbReference type="GO" id="GO:0001228">
    <property type="term" value="F:DNA-binding transcription activator activity, RNA polymerase II-specific"/>
    <property type="evidence" value="ECO:0007669"/>
    <property type="project" value="TreeGrafter"/>
</dbReference>
<dbReference type="CDD" id="cd01389">
    <property type="entry name" value="HMG-box_ROX1-like"/>
    <property type="match status" value="1"/>
</dbReference>
<dbReference type="SUPFAM" id="SSF47095">
    <property type="entry name" value="HMG-box"/>
    <property type="match status" value="1"/>
</dbReference>
<keyword evidence="7" id="KW-1185">Reference proteome</keyword>
<dbReference type="InterPro" id="IPR050140">
    <property type="entry name" value="SRY-related_HMG-box_TF-like"/>
</dbReference>